<dbReference type="EMBL" id="MJFZ01000740">
    <property type="protein sequence ID" value="RAW25529.1"/>
    <property type="molecule type" value="Genomic_DNA"/>
</dbReference>
<dbReference type="Proteomes" id="UP000251314">
    <property type="component" value="Unassembled WGS sequence"/>
</dbReference>
<comment type="caution">
    <text evidence="2">The sequence shown here is derived from an EMBL/GenBank/DDBJ whole genome shotgun (WGS) entry which is preliminary data.</text>
</comment>
<keyword evidence="3" id="KW-1185">Reference proteome</keyword>
<feature type="compositionally biased region" description="Basic residues" evidence="1">
    <location>
        <begin position="212"/>
        <end position="221"/>
    </location>
</feature>
<evidence type="ECO:0000313" key="2">
    <source>
        <dbReference type="EMBL" id="RAW25529.1"/>
    </source>
</evidence>
<dbReference type="OrthoDB" id="128909at2759"/>
<organism evidence="2 3">
    <name type="scientific">Phytophthora cactorum</name>
    <dbReference type="NCBI Taxonomy" id="29920"/>
    <lineage>
        <taxon>Eukaryota</taxon>
        <taxon>Sar</taxon>
        <taxon>Stramenopiles</taxon>
        <taxon>Oomycota</taxon>
        <taxon>Peronosporomycetes</taxon>
        <taxon>Peronosporales</taxon>
        <taxon>Peronosporaceae</taxon>
        <taxon>Phytophthora</taxon>
    </lineage>
</organism>
<protein>
    <submittedName>
        <fullName evidence="2">Uncharacterized protein</fullName>
    </submittedName>
</protein>
<reference evidence="2 3" key="1">
    <citation type="submission" date="2018-01" db="EMBL/GenBank/DDBJ databases">
        <title>Draft genome of the strawberry crown rot pathogen Phytophthora cactorum.</title>
        <authorList>
            <person name="Armitage A.D."/>
            <person name="Lysoe E."/>
            <person name="Nellist C.F."/>
            <person name="Harrison R.J."/>
            <person name="Brurberg M.B."/>
        </authorList>
    </citation>
    <scope>NUCLEOTIDE SEQUENCE [LARGE SCALE GENOMIC DNA]</scope>
    <source>
        <strain evidence="2 3">10300</strain>
    </source>
</reference>
<sequence>MASSRVSFVSAQDPSGQHDYLLTAASNDSISSFSCPTVTLASHYGRPLRNFAAASRTVTDLPSENMDATDEAVLGARKSQSTSVDSVSVAAGMFNDPITLSEGSTRSPEPDRDDDAGLASGADSSSEDRRSSRRKRLHSQVFGSDDEDDDEPFPPSSQDLGLAVRGVPPPSGKPPVHWATRRSFYDSDDGAESSAPAKKSKRRIRGASANPKSHRKSKKHNKIEEAQEALLQDSSSCSDRDTSSRSVPAPAPVVNLPSPSSASPSSASSKSLAWCSVPLNSSSTTVPPRHGHPQPLCAALQLSLSVLRTQAVCRSAADTLSLVGIRAFVSIFHSNHPFQRLRRMPPELPFFFSPAIFEEARRWLASQTRPSSLLEIHGGMWAKMRGECSPSFAAAATSVASGKTTTRDDLSTRFFVALYDRRIWLVESSVLMDLPQDLSPSATPEELAEMFELWSRYKLTRKHRGDALRSLVVSAYNNLYSAVTQQISGQPAPSNLEFGGYVLGHFSLSVHFSAPLAFVEFPE</sequence>
<feature type="compositionally biased region" description="Low complexity" evidence="1">
    <location>
        <begin position="244"/>
        <end position="264"/>
    </location>
</feature>
<accession>A0A329RMP6</accession>
<feature type="region of interest" description="Disordered" evidence="1">
    <location>
        <begin position="95"/>
        <end position="264"/>
    </location>
</feature>
<name>A0A329RMP6_9STRA</name>
<dbReference type="VEuPathDB" id="FungiDB:PC110_g18057"/>
<evidence type="ECO:0000313" key="3">
    <source>
        <dbReference type="Proteomes" id="UP000251314"/>
    </source>
</evidence>
<gene>
    <name evidence="2" type="ORF">PC110_g18057</name>
</gene>
<dbReference type="AlphaFoldDB" id="A0A329RMP6"/>
<proteinExistence type="predicted"/>
<evidence type="ECO:0000256" key="1">
    <source>
        <dbReference type="SAM" id="MobiDB-lite"/>
    </source>
</evidence>